<evidence type="ECO:0000313" key="1">
    <source>
        <dbReference type="EMBL" id="KAK9744269.1"/>
    </source>
</evidence>
<dbReference type="EMBL" id="JASPKY010000060">
    <property type="protein sequence ID" value="KAK9744269.1"/>
    <property type="molecule type" value="Genomic_DNA"/>
</dbReference>
<proteinExistence type="predicted"/>
<gene>
    <name evidence="1" type="ORF">QE152_g7892</name>
</gene>
<evidence type="ECO:0000313" key="2">
    <source>
        <dbReference type="Proteomes" id="UP001458880"/>
    </source>
</evidence>
<accession>A0AAW1MCW7</accession>
<organism evidence="1 2">
    <name type="scientific">Popillia japonica</name>
    <name type="common">Japanese beetle</name>
    <dbReference type="NCBI Taxonomy" id="7064"/>
    <lineage>
        <taxon>Eukaryota</taxon>
        <taxon>Metazoa</taxon>
        <taxon>Ecdysozoa</taxon>
        <taxon>Arthropoda</taxon>
        <taxon>Hexapoda</taxon>
        <taxon>Insecta</taxon>
        <taxon>Pterygota</taxon>
        <taxon>Neoptera</taxon>
        <taxon>Endopterygota</taxon>
        <taxon>Coleoptera</taxon>
        <taxon>Polyphaga</taxon>
        <taxon>Scarabaeiformia</taxon>
        <taxon>Scarabaeidae</taxon>
        <taxon>Rutelinae</taxon>
        <taxon>Popillia</taxon>
    </lineage>
</organism>
<protein>
    <submittedName>
        <fullName evidence="1">Uncharacterized protein</fullName>
    </submittedName>
</protein>
<name>A0AAW1MCW7_POPJA</name>
<dbReference type="Proteomes" id="UP001458880">
    <property type="component" value="Unassembled WGS sequence"/>
</dbReference>
<comment type="caution">
    <text evidence="1">The sequence shown here is derived from an EMBL/GenBank/DDBJ whole genome shotgun (WGS) entry which is preliminary data.</text>
</comment>
<reference evidence="1 2" key="1">
    <citation type="journal article" date="2024" name="BMC Genomics">
        <title>De novo assembly and annotation of Popillia japonica's genome with initial clues to its potential as an invasive pest.</title>
        <authorList>
            <person name="Cucini C."/>
            <person name="Boschi S."/>
            <person name="Funari R."/>
            <person name="Cardaioli E."/>
            <person name="Iannotti N."/>
            <person name="Marturano G."/>
            <person name="Paoli F."/>
            <person name="Bruttini M."/>
            <person name="Carapelli A."/>
            <person name="Frati F."/>
            <person name="Nardi F."/>
        </authorList>
    </citation>
    <scope>NUCLEOTIDE SEQUENCE [LARGE SCALE GENOMIC DNA]</scope>
    <source>
        <strain evidence="1">DMR45628</strain>
    </source>
</reference>
<sequence length="78" mass="8476">MVQCDADLRQWRSRQAGSLDTDHVQERKKDGRSPIRVQYNAALGGGSTVKKSCSDRTASGASNVIGNDVISARRLSSR</sequence>
<dbReference type="AlphaFoldDB" id="A0AAW1MCW7"/>
<keyword evidence="2" id="KW-1185">Reference proteome</keyword>